<dbReference type="PANTHER" id="PTHR43673:SF10">
    <property type="entry name" value="NADH DEHYDROGENASE_NAD(P)H NITROREDUCTASE XCC3605-RELATED"/>
    <property type="match status" value="1"/>
</dbReference>
<organism evidence="5 6">
    <name type="scientific">Maribellus comscasis</name>
    <dbReference type="NCBI Taxonomy" id="2681766"/>
    <lineage>
        <taxon>Bacteria</taxon>
        <taxon>Pseudomonadati</taxon>
        <taxon>Bacteroidota</taxon>
        <taxon>Bacteroidia</taxon>
        <taxon>Marinilabiliales</taxon>
        <taxon>Prolixibacteraceae</taxon>
        <taxon>Maribellus</taxon>
    </lineage>
</organism>
<feature type="domain" description="Nitroreductase" evidence="4">
    <location>
        <begin position="72"/>
        <end position="152"/>
    </location>
</feature>
<evidence type="ECO:0000259" key="4">
    <source>
        <dbReference type="Pfam" id="PF00881"/>
    </source>
</evidence>
<feature type="domain" description="Nitroreductase" evidence="4">
    <location>
        <begin position="7"/>
        <end position="54"/>
    </location>
</feature>
<evidence type="ECO:0000313" key="5">
    <source>
        <dbReference type="EMBL" id="QGY42804.1"/>
    </source>
</evidence>
<proteinExistence type="inferred from homology"/>
<name>A0A6I6JYQ7_9BACT</name>
<evidence type="ECO:0000256" key="2">
    <source>
        <dbReference type="ARBA" id="ARBA00023002"/>
    </source>
</evidence>
<gene>
    <name evidence="5" type="ORF">GM418_03795</name>
</gene>
<evidence type="ECO:0000256" key="1">
    <source>
        <dbReference type="ARBA" id="ARBA00007118"/>
    </source>
</evidence>
<dbReference type="Proteomes" id="UP000428260">
    <property type="component" value="Chromosome"/>
</dbReference>
<reference evidence="5 6" key="1">
    <citation type="submission" date="2019-11" db="EMBL/GenBank/DDBJ databases">
        <authorList>
            <person name="Zheng R.K."/>
            <person name="Sun C.M."/>
        </authorList>
    </citation>
    <scope>NUCLEOTIDE SEQUENCE [LARGE SCALE GENOMIC DNA]</scope>
    <source>
        <strain evidence="5 6">WC007</strain>
    </source>
</reference>
<dbReference type="KEGG" id="mcos:GM418_03795"/>
<dbReference type="Pfam" id="PF00881">
    <property type="entry name" value="Nitroreductase"/>
    <property type="match status" value="2"/>
</dbReference>
<dbReference type="SUPFAM" id="SSF55469">
    <property type="entry name" value="FMN-dependent nitroreductase-like"/>
    <property type="match status" value="1"/>
</dbReference>
<keyword evidence="2" id="KW-0560">Oxidoreductase</keyword>
<feature type="region of interest" description="Disordered" evidence="3">
    <location>
        <begin position="159"/>
        <end position="185"/>
    </location>
</feature>
<evidence type="ECO:0000256" key="3">
    <source>
        <dbReference type="SAM" id="MobiDB-lite"/>
    </source>
</evidence>
<dbReference type="PANTHER" id="PTHR43673">
    <property type="entry name" value="NAD(P)H NITROREDUCTASE YDGI-RELATED"/>
    <property type="match status" value="1"/>
</dbReference>
<protein>
    <submittedName>
        <fullName evidence="5">Nitroreductase</fullName>
    </submittedName>
</protein>
<keyword evidence="6" id="KW-1185">Reference proteome</keyword>
<dbReference type="Gene3D" id="3.40.109.10">
    <property type="entry name" value="NADH Oxidase"/>
    <property type="match status" value="1"/>
</dbReference>
<dbReference type="AlphaFoldDB" id="A0A6I6JYQ7"/>
<dbReference type="CDD" id="cd02138">
    <property type="entry name" value="TdsD-like"/>
    <property type="match status" value="1"/>
</dbReference>
<dbReference type="EMBL" id="CP046401">
    <property type="protein sequence ID" value="QGY42804.1"/>
    <property type="molecule type" value="Genomic_DNA"/>
</dbReference>
<accession>A0A6I6JYQ7</accession>
<sequence>MQLNKAIQNRWSPRGFSKTPVSDEMIKLLFEAARWAPSSRNEQPWTYFFAQRENSKIFDEFVGLLTGNNPLWAKDAQVLIISVMSKISSYNNQPNGKALHDMGAASVSMAVQAAEMGIQIHQMGGFDKQKASEYLQLDTQRFEPVTMIAVGYPIEEKLGSEDQKNRKAQHQTRKELSEFVFQKTD</sequence>
<dbReference type="InterPro" id="IPR029479">
    <property type="entry name" value="Nitroreductase"/>
</dbReference>
<dbReference type="InterPro" id="IPR000415">
    <property type="entry name" value="Nitroreductase-like"/>
</dbReference>
<comment type="similarity">
    <text evidence="1">Belongs to the nitroreductase family.</text>
</comment>
<dbReference type="RefSeq" id="WP_158863304.1">
    <property type="nucleotide sequence ID" value="NZ_CP046401.1"/>
</dbReference>
<evidence type="ECO:0000313" key="6">
    <source>
        <dbReference type="Proteomes" id="UP000428260"/>
    </source>
</evidence>
<dbReference type="GO" id="GO:0016491">
    <property type="term" value="F:oxidoreductase activity"/>
    <property type="evidence" value="ECO:0007669"/>
    <property type="project" value="UniProtKB-KW"/>
</dbReference>